<dbReference type="AlphaFoldDB" id="A0A448S9S0"/>
<dbReference type="InterPro" id="IPR023213">
    <property type="entry name" value="CAT-like_dom_sf"/>
</dbReference>
<dbReference type="Gene3D" id="3.30.559.30">
    <property type="entry name" value="Nonribosomal peptide synthetase, condensation domain"/>
    <property type="match status" value="1"/>
</dbReference>
<dbReference type="GO" id="GO:0005829">
    <property type="term" value="C:cytosol"/>
    <property type="evidence" value="ECO:0007669"/>
    <property type="project" value="TreeGrafter"/>
</dbReference>
<keyword evidence="3" id="KW-0597">Phosphoprotein</keyword>
<dbReference type="InterPro" id="IPR001242">
    <property type="entry name" value="Condensation_dom"/>
</dbReference>
<dbReference type="GO" id="GO:0047527">
    <property type="term" value="F:2,3-dihydroxybenzoate-serine ligase activity"/>
    <property type="evidence" value="ECO:0007669"/>
    <property type="project" value="TreeGrafter"/>
</dbReference>
<sequence>MNTSFSEFSGEEEAASEFEQQAWFEHQQQLHGEGQQMLAWQLTGAVDYGRLVNVLEQAQRQWPGMNARYVYGERGLMRSDNSCSPPAVTIQTIRHPQEAIDALLSAKAIPFDLEQSPPLRFMLFSGDRDGILGMVVHRILSASLDWRDIPHKVSALYQQQVPPHSSEPFIMELLPQPDCAARQSSVEVFAQAVASPVTPGSDAAIRQHILQAFREALAVPTMGEHDDFFDFGGHSLIATRIIGRLKSQQHLEININDLFSYPSAAQLARYAYIANNVAASPGKQAESLASLSPQAPLSLAQRSLWKIYQALGCGEAFNIPFALRFLDPIDEGLFFQAFQDILLRHPALRTLFVDISGEVFQQIVPPEMLSQYEWFWHSQSQDMPLDQALQRAASHHFELDDELPVRITFLRDEQNGQQVVSLLFHHIVLDEWSVNILMDELAQAMASRSAGSAPEWQQTPPPFHAFAIQQQQAGVNDRHLRFWLERLHPAPSSASIFASEVQQADAASHSGNWVEFKLEQAVSTGLYRLAKQQGASLFNVVYSGIAAALHLLGGAKDLVIGTSASGRNDAQFFDTIGYFTTVVAHRIGFTDDTTLNALIDDVKRQINDSLPFSDIPIDLVEEGLFGDRASHDSHMFEVFIQLHAKNKLNGAFSLADGQQIRFRQIDPEKTESVLGLQFEVMEEQIDGEPSVRVMLSYRTDRYSCEQVQQIVQTTRQVFAVMADSVGQPALRLDALRHKRSVL</sequence>
<dbReference type="Gene3D" id="1.10.1200.10">
    <property type="entry name" value="ACP-like"/>
    <property type="match status" value="1"/>
</dbReference>
<dbReference type="InterPro" id="IPR020806">
    <property type="entry name" value="PKS_PP-bd"/>
</dbReference>
<dbReference type="SMART" id="SM00823">
    <property type="entry name" value="PKS_PP"/>
    <property type="match status" value="1"/>
</dbReference>
<evidence type="ECO:0000313" key="5">
    <source>
        <dbReference type="EMBL" id="VEI64465.1"/>
    </source>
</evidence>
<reference evidence="5 6" key="1">
    <citation type="submission" date="2018-12" db="EMBL/GenBank/DDBJ databases">
        <authorList>
            <consortium name="Pathogen Informatics"/>
        </authorList>
    </citation>
    <scope>NUCLEOTIDE SEQUENCE [LARGE SCALE GENOMIC DNA]</scope>
    <source>
        <strain evidence="5 6">NCTC13193</strain>
    </source>
</reference>
<protein>
    <submittedName>
        <fullName evidence="5">Dimodular nonribosomal peptide synthase</fullName>
    </submittedName>
</protein>
<dbReference type="GO" id="GO:0031177">
    <property type="term" value="F:phosphopantetheine binding"/>
    <property type="evidence" value="ECO:0007669"/>
    <property type="project" value="InterPro"/>
</dbReference>
<dbReference type="Gene3D" id="3.30.559.10">
    <property type="entry name" value="Chloramphenicol acetyltransferase-like domain"/>
    <property type="match status" value="2"/>
</dbReference>
<dbReference type="GO" id="GO:0009239">
    <property type="term" value="P:enterobactin biosynthetic process"/>
    <property type="evidence" value="ECO:0007669"/>
    <property type="project" value="TreeGrafter"/>
</dbReference>
<dbReference type="Pfam" id="PF00668">
    <property type="entry name" value="Condensation"/>
    <property type="match status" value="1"/>
</dbReference>
<evidence type="ECO:0000256" key="2">
    <source>
        <dbReference type="ARBA" id="ARBA00022450"/>
    </source>
</evidence>
<name>A0A448S9S0_SERFO</name>
<evidence type="ECO:0000259" key="4">
    <source>
        <dbReference type="PROSITE" id="PS50075"/>
    </source>
</evidence>
<keyword evidence="2" id="KW-0596">Phosphopantetheine</keyword>
<dbReference type="InterPro" id="IPR009081">
    <property type="entry name" value="PP-bd_ACP"/>
</dbReference>
<dbReference type="PANTHER" id="PTHR45527">
    <property type="entry name" value="NONRIBOSOMAL PEPTIDE SYNTHETASE"/>
    <property type="match status" value="1"/>
</dbReference>
<dbReference type="Pfam" id="PF00550">
    <property type="entry name" value="PP-binding"/>
    <property type="match status" value="1"/>
</dbReference>
<dbReference type="EMBL" id="LR134492">
    <property type="protein sequence ID" value="VEI64465.1"/>
    <property type="molecule type" value="Genomic_DNA"/>
</dbReference>
<accession>A0A448S9S0</accession>
<dbReference type="SUPFAM" id="SSF52777">
    <property type="entry name" value="CoA-dependent acyltransferases"/>
    <property type="match status" value="3"/>
</dbReference>
<organism evidence="5 6">
    <name type="scientific">Serratia fonticola</name>
    <dbReference type="NCBI Taxonomy" id="47917"/>
    <lineage>
        <taxon>Bacteria</taxon>
        <taxon>Pseudomonadati</taxon>
        <taxon>Pseudomonadota</taxon>
        <taxon>Gammaproteobacteria</taxon>
        <taxon>Enterobacterales</taxon>
        <taxon>Yersiniaceae</taxon>
        <taxon>Serratia</taxon>
    </lineage>
</organism>
<evidence type="ECO:0000313" key="6">
    <source>
        <dbReference type="Proteomes" id="UP000270487"/>
    </source>
</evidence>
<comment type="cofactor">
    <cofactor evidence="1">
        <name>pantetheine 4'-phosphate</name>
        <dbReference type="ChEBI" id="CHEBI:47942"/>
    </cofactor>
</comment>
<gene>
    <name evidence="5" type="primary">dhbF_2</name>
    <name evidence="5" type="ORF">NCTC13193_01151</name>
</gene>
<dbReference type="GO" id="GO:0009366">
    <property type="term" value="C:enterobactin synthetase complex"/>
    <property type="evidence" value="ECO:0007669"/>
    <property type="project" value="TreeGrafter"/>
</dbReference>
<dbReference type="GO" id="GO:0043041">
    <property type="term" value="P:amino acid activation for nonribosomal peptide biosynthetic process"/>
    <property type="evidence" value="ECO:0007669"/>
    <property type="project" value="TreeGrafter"/>
</dbReference>
<dbReference type="InterPro" id="IPR006162">
    <property type="entry name" value="Ppantetheine_attach_site"/>
</dbReference>
<dbReference type="InterPro" id="IPR036736">
    <property type="entry name" value="ACP-like_sf"/>
</dbReference>
<dbReference type="PANTHER" id="PTHR45527:SF1">
    <property type="entry name" value="FATTY ACID SYNTHASE"/>
    <property type="match status" value="1"/>
</dbReference>
<proteinExistence type="predicted"/>
<dbReference type="PROSITE" id="PS50075">
    <property type="entry name" value="CARRIER"/>
    <property type="match status" value="1"/>
</dbReference>
<dbReference type="Proteomes" id="UP000270487">
    <property type="component" value="Chromosome"/>
</dbReference>
<dbReference type="PROSITE" id="PS00012">
    <property type="entry name" value="PHOSPHOPANTETHEINE"/>
    <property type="match status" value="1"/>
</dbReference>
<dbReference type="SUPFAM" id="SSF47336">
    <property type="entry name" value="ACP-like"/>
    <property type="match status" value="1"/>
</dbReference>
<evidence type="ECO:0000256" key="3">
    <source>
        <dbReference type="ARBA" id="ARBA00022553"/>
    </source>
</evidence>
<evidence type="ECO:0000256" key="1">
    <source>
        <dbReference type="ARBA" id="ARBA00001957"/>
    </source>
</evidence>
<feature type="domain" description="Carrier" evidence="4">
    <location>
        <begin position="200"/>
        <end position="275"/>
    </location>
</feature>